<proteinExistence type="predicted"/>
<dbReference type="RefSeq" id="XP_016621575.1">
    <property type="nucleotide sequence ID" value="XM_016762628.1"/>
</dbReference>
<organism evidence="3 4">
    <name type="scientific">Cladophialophora bantiana (strain ATCC 10958 / CBS 173.52 / CDC B-1940 / NIH 8579)</name>
    <name type="common">Xylohypha bantiana</name>
    <dbReference type="NCBI Taxonomy" id="1442370"/>
    <lineage>
        <taxon>Eukaryota</taxon>
        <taxon>Fungi</taxon>
        <taxon>Dikarya</taxon>
        <taxon>Ascomycota</taxon>
        <taxon>Pezizomycotina</taxon>
        <taxon>Eurotiomycetes</taxon>
        <taxon>Chaetothyriomycetidae</taxon>
        <taxon>Chaetothyriales</taxon>
        <taxon>Herpotrichiellaceae</taxon>
        <taxon>Cladophialophora</taxon>
    </lineage>
</organism>
<evidence type="ECO:0000256" key="1">
    <source>
        <dbReference type="SAM" id="MobiDB-lite"/>
    </source>
</evidence>
<protein>
    <recommendedName>
        <fullName evidence="5">MARVEL domain-containing protein</fullName>
    </recommendedName>
</protein>
<name>A0A0D2EY62_CLAB1</name>
<dbReference type="VEuPathDB" id="FungiDB:Z519_04885"/>
<keyword evidence="2" id="KW-1133">Transmembrane helix</keyword>
<dbReference type="OrthoDB" id="10551115at2759"/>
<dbReference type="Proteomes" id="UP000053789">
    <property type="component" value="Unassembled WGS sequence"/>
</dbReference>
<feature type="transmembrane region" description="Helical" evidence="2">
    <location>
        <begin position="24"/>
        <end position="49"/>
    </location>
</feature>
<gene>
    <name evidence="3" type="ORF">Z519_04885</name>
</gene>
<keyword evidence="2" id="KW-0472">Membrane</keyword>
<dbReference type="GeneID" id="27697813"/>
<evidence type="ECO:0000313" key="4">
    <source>
        <dbReference type="Proteomes" id="UP000053789"/>
    </source>
</evidence>
<sequence>MLVLILTIVNYVSTEHEDKLQRGWWTYVLILSGYTVPFLLYVGLVEGILLKITRHCHGLLIILRIGAEAAASFFWYFGFIGLIMMSSNLDTETDKTRDGVSSANGFATFCGFVNWASFGYLTYIYWQGWKNARRSYSPPIRDPTPPPTTDVESQKGRTRETFEIAGMKLKVVQHPHEPAPVHLGHG</sequence>
<evidence type="ECO:0000313" key="3">
    <source>
        <dbReference type="EMBL" id="KIW94906.1"/>
    </source>
</evidence>
<dbReference type="HOGENOM" id="CLU_1454226_0_0_1"/>
<keyword evidence="4" id="KW-1185">Reference proteome</keyword>
<evidence type="ECO:0008006" key="5">
    <source>
        <dbReference type="Google" id="ProtNLM"/>
    </source>
</evidence>
<accession>A0A0D2EY62</accession>
<keyword evidence="2" id="KW-0812">Transmembrane</keyword>
<feature type="transmembrane region" description="Helical" evidence="2">
    <location>
        <begin position="105"/>
        <end position="126"/>
    </location>
</feature>
<feature type="transmembrane region" description="Helical" evidence="2">
    <location>
        <begin position="61"/>
        <end position="85"/>
    </location>
</feature>
<reference evidence="3" key="1">
    <citation type="submission" date="2015-01" db="EMBL/GenBank/DDBJ databases">
        <title>The Genome Sequence of Cladophialophora bantiana CBS 173.52.</title>
        <authorList>
            <consortium name="The Broad Institute Genomics Platform"/>
            <person name="Cuomo C."/>
            <person name="de Hoog S."/>
            <person name="Gorbushina A."/>
            <person name="Stielow B."/>
            <person name="Teixiera M."/>
            <person name="Abouelleil A."/>
            <person name="Chapman S.B."/>
            <person name="Priest M."/>
            <person name="Young S.K."/>
            <person name="Wortman J."/>
            <person name="Nusbaum C."/>
            <person name="Birren B."/>
        </authorList>
    </citation>
    <scope>NUCLEOTIDE SEQUENCE [LARGE SCALE GENOMIC DNA]</scope>
    <source>
        <strain evidence="3">CBS 173.52</strain>
    </source>
</reference>
<feature type="region of interest" description="Disordered" evidence="1">
    <location>
        <begin position="137"/>
        <end position="157"/>
    </location>
</feature>
<dbReference type="EMBL" id="KN846985">
    <property type="protein sequence ID" value="KIW94906.1"/>
    <property type="molecule type" value="Genomic_DNA"/>
</dbReference>
<dbReference type="AlphaFoldDB" id="A0A0D2EY62"/>
<evidence type="ECO:0000256" key="2">
    <source>
        <dbReference type="SAM" id="Phobius"/>
    </source>
</evidence>